<evidence type="ECO:0000313" key="3">
    <source>
        <dbReference type="Proteomes" id="UP001567538"/>
    </source>
</evidence>
<sequence>MVGKGNFESWFKFALAKKAEIIHIAMYGFKDLDLDFLRLPSTNNGFQCLKDLSLHGLKLTDRDFELLVSNCLALESLTVESSYELKNVSIVGLSKLMRLNLSYFVEVESIVIRDAISLVSLTLYQLSSECTVQLSNTPKLTKLNFQERFGQVMLAEFLDGMPSCIRGQLQVMHLATSIDFYMQKMDLNTPDELLLVDLINIKHLELEINMRGTCPCWYMLSYFRHLVEACSFSDKLVIKYPYMLRAYNKTLLEAYVVPDYDKTLLEAYVGVGRCKLSVKYLEITGYLGAPLQLALALYVVNNARSLESVTVVAADKNALARAYEDFRHIRSVSFSTYY</sequence>
<protein>
    <submittedName>
        <fullName evidence="2">F-box/FBD/LRR-repeat protein-like protein</fullName>
    </submittedName>
</protein>
<proteinExistence type="predicted"/>
<dbReference type="InterPro" id="IPR055411">
    <property type="entry name" value="LRR_FXL15/At3g58940/PEG3-like"/>
</dbReference>
<dbReference type="SUPFAM" id="SSF52047">
    <property type="entry name" value="RNI-like"/>
    <property type="match status" value="1"/>
</dbReference>
<dbReference type="InterPro" id="IPR053772">
    <property type="entry name" value="At1g61320/At1g61330-like"/>
</dbReference>
<dbReference type="PANTHER" id="PTHR34145">
    <property type="entry name" value="OS02G0105600 PROTEIN"/>
    <property type="match status" value="1"/>
</dbReference>
<dbReference type="EMBL" id="JBEAFC010000009">
    <property type="protein sequence ID" value="KAL1541711.1"/>
    <property type="molecule type" value="Genomic_DNA"/>
</dbReference>
<evidence type="ECO:0000259" key="1">
    <source>
        <dbReference type="Pfam" id="PF24758"/>
    </source>
</evidence>
<dbReference type="PANTHER" id="PTHR34145:SF68">
    <property type="entry name" value="FBD DOMAIN-CONTAINING PROTEIN"/>
    <property type="match status" value="1"/>
</dbReference>
<dbReference type="Pfam" id="PF24758">
    <property type="entry name" value="LRR_At5g56370"/>
    <property type="match status" value="1"/>
</dbReference>
<accession>A0ABD1GC56</accession>
<keyword evidence="3" id="KW-1185">Reference proteome</keyword>
<dbReference type="Gene3D" id="3.80.10.10">
    <property type="entry name" value="Ribonuclease Inhibitor"/>
    <property type="match status" value="1"/>
</dbReference>
<organism evidence="2 3">
    <name type="scientific">Salvia divinorum</name>
    <name type="common">Maria pastora</name>
    <name type="synonym">Diviner's sage</name>
    <dbReference type="NCBI Taxonomy" id="28513"/>
    <lineage>
        <taxon>Eukaryota</taxon>
        <taxon>Viridiplantae</taxon>
        <taxon>Streptophyta</taxon>
        <taxon>Embryophyta</taxon>
        <taxon>Tracheophyta</taxon>
        <taxon>Spermatophyta</taxon>
        <taxon>Magnoliopsida</taxon>
        <taxon>eudicotyledons</taxon>
        <taxon>Gunneridae</taxon>
        <taxon>Pentapetalae</taxon>
        <taxon>asterids</taxon>
        <taxon>lamiids</taxon>
        <taxon>Lamiales</taxon>
        <taxon>Lamiaceae</taxon>
        <taxon>Nepetoideae</taxon>
        <taxon>Mentheae</taxon>
        <taxon>Salviinae</taxon>
        <taxon>Salvia</taxon>
        <taxon>Salvia subgen. Calosphace</taxon>
    </lineage>
</organism>
<name>A0ABD1GC56_SALDI</name>
<gene>
    <name evidence="2" type="ORF">AAHA92_25899</name>
</gene>
<dbReference type="Proteomes" id="UP001567538">
    <property type="component" value="Unassembled WGS sequence"/>
</dbReference>
<feature type="domain" description="F-box/LRR-repeat protein 15/At3g58940/PEG3-like LRR" evidence="1">
    <location>
        <begin position="38"/>
        <end position="145"/>
    </location>
</feature>
<reference evidence="2 3" key="1">
    <citation type="submission" date="2024-06" db="EMBL/GenBank/DDBJ databases">
        <title>A chromosome level genome sequence of Diviner's sage (Salvia divinorum).</title>
        <authorList>
            <person name="Ford S.A."/>
            <person name="Ro D.-K."/>
            <person name="Ness R.W."/>
            <person name="Phillips M.A."/>
        </authorList>
    </citation>
    <scope>NUCLEOTIDE SEQUENCE [LARGE SCALE GENOMIC DNA]</scope>
    <source>
        <strain evidence="2">SAF-2024a</strain>
        <tissue evidence="2">Leaf</tissue>
    </source>
</reference>
<evidence type="ECO:0000313" key="2">
    <source>
        <dbReference type="EMBL" id="KAL1541711.1"/>
    </source>
</evidence>
<comment type="caution">
    <text evidence="2">The sequence shown here is derived from an EMBL/GenBank/DDBJ whole genome shotgun (WGS) entry which is preliminary data.</text>
</comment>
<dbReference type="AlphaFoldDB" id="A0ABD1GC56"/>
<dbReference type="InterPro" id="IPR032675">
    <property type="entry name" value="LRR_dom_sf"/>
</dbReference>